<dbReference type="OrthoDB" id="2334823at2"/>
<evidence type="ECO:0000313" key="3">
    <source>
        <dbReference type="EMBL" id="MDT7038395.1"/>
    </source>
</evidence>
<dbReference type="EMBL" id="JAPEQV010000002">
    <property type="protein sequence ID" value="MDF2311589.1"/>
    <property type="molecule type" value="Genomic_DNA"/>
</dbReference>
<dbReference type="Proteomes" id="UP000238378">
    <property type="component" value="Unassembled WGS sequence"/>
</dbReference>
<protein>
    <submittedName>
        <fullName evidence="3">Uncharacterized protein</fullName>
    </submittedName>
</protein>
<name>A0A2I0Z0F5_LACPE</name>
<gene>
    <name evidence="4" type="ORF">C6Y08_03125</name>
    <name evidence="6" type="ORF">D6U17_07935</name>
    <name evidence="5" type="ORF">D6U18_11550</name>
    <name evidence="1" type="ORF">OOJ94_02000</name>
    <name evidence="2" type="ORF">RI536_02310</name>
    <name evidence="3" type="ORF">RI555_05135</name>
</gene>
<evidence type="ECO:0000313" key="8">
    <source>
        <dbReference type="Proteomes" id="UP000276249"/>
    </source>
</evidence>
<accession>A0A2I0Z0F5</accession>
<comment type="caution">
    <text evidence="3">The sequence shown here is derived from an EMBL/GenBank/DDBJ whole genome shotgun (WGS) entry which is preliminary data.</text>
</comment>
<evidence type="ECO:0000313" key="2">
    <source>
        <dbReference type="EMBL" id="MDT6988936.1"/>
    </source>
</evidence>
<reference evidence="3" key="5">
    <citation type="submission" date="2023-08" db="EMBL/GenBank/DDBJ databases">
        <authorList>
            <person name="Page C.A."/>
            <person name="Perez-Diaz I.M."/>
        </authorList>
    </citation>
    <scope>NUCLEOTIDE SEQUENCE</scope>
    <source>
        <strain evidence="3">1.8.9</strain>
        <strain evidence="2">7.8.46</strain>
    </source>
</reference>
<dbReference type="Proteomes" id="UP001151834">
    <property type="component" value="Unassembled WGS sequence"/>
</dbReference>
<reference evidence="1" key="4">
    <citation type="journal article" date="2023" name="Front Nutr">
        <title>Lactiplantibacillus pentosus P2020 protects the hyperuricemia and renal inflammation in mice.</title>
        <authorList>
            <person name="Wang Z."/>
            <person name="Song L."/>
            <person name="Li X."/>
            <person name="Xiao Y."/>
            <person name="Huang Y."/>
            <person name="Zhang Y."/>
            <person name="Li J."/>
            <person name="Li M."/>
            <person name="Ren Z."/>
        </authorList>
    </citation>
    <scope>NUCLEOTIDE SEQUENCE</scope>
    <source>
        <strain evidence="1">P2000</strain>
    </source>
</reference>
<dbReference type="GeneID" id="49394674"/>
<reference evidence="1" key="3">
    <citation type="submission" date="2022-11" db="EMBL/GenBank/DDBJ databases">
        <authorList>
            <person name="Wang Z."/>
        </authorList>
    </citation>
    <scope>NUCLEOTIDE SEQUENCE</scope>
    <source>
        <strain evidence="1">P2000</strain>
    </source>
</reference>
<reference evidence="4 7" key="1">
    <citation type="submission" date="2018-03" db="EMBL/GenBank/DDBJ databases">
        <title>Draft Genome Sequences of six Lactobacillus pentosus Strains Isolated from Brines of Traditionally Fermented Spanish-Style Green Table Olives.</title>
        <authorList>
            <person name="Calero-Delgado B."/>
            <person name="Martin-Platero A.M."/>
            <person name="Perez-Pulido A.J."/>
            <person name="Benitez-Cabello A."/>
            <person name="Casimiro-Soriguer C.S."/>
            <person name="Martinez-Bueno M."/>
            <person name="Arroyo-Lopez F.N."/>
            <person name="Rodriguez-Gomez F."/>
            <person name="Bautista-Gallego J."/>
            <person name="Garrido-Fernandez A."/>
            <person name="Jimenez-Diaz R."/>
        </authorList>
    </citation>
    <scope>NUCLEOTIDE SEQUENCE [LARGE SCALE GENOMIC DNA]</scope>
    <source>
        <strain evidence="4 7">IG2</strain>
    </source>
</reference>
<dbReference type="EMBL" id="JAVLAO010000001">
    <property type="protein sequence ID" value="MDT7038395.1"/>
    <property type="molecule type" value="Genomic_DNA"/>
</dbReference>
<dbReference type="Proteomes" id="UP001263852">
    <property type="component" value="Unassembled WGS sequence"/>
</dbReference>
<dbReference type="AlphaFoldDB" id="A0A2I0Z0F5"/>
<evidence type="ECO:0000313" key="6">
    <source>
        <dbReference type="EMBL" id="RMW54823.1"/>
    </source>
</evidence>
<evidence type="ECO:0000313" key="9">
    <source>
        <dbReference type="Proteomes" id="UP000281061"/>
    </source>
</evidence>
<evidence type="ECO:0000313" key="7">
    <source>
        <dbReference type="Proteomes" id="UP000238378"/>
    </source>
</evidence>
<sequence length="163" mass="18593">MQQLLVIDTSLKPDAALNRLTQTFASQCPYQQIQLATHLVFLAPTDDDEDEFMGICEAVRDTDILAIGIPEQVDQSAMRILVTRMLALKTDNPFSYKQLVLLTPTKDVDEKLFDVWSQVACHLNMDLVEVIDDVRSAKRAGHHLFQTVATTPVRFVFHYHRHK</sequence>
<evidence type="ECO:0000313" key="10">
    <source>
        <dbReference type="Proteomes" id="UP001263852"/>
    </source>
</evidence>
<dbReference type="EMBL" id="JAVLAQ010000001">
    <property type="protein sequence ID" value="MDT6988936.1"/>
    <property type="molecule type" value="Genomic_DNA"/>
</dbReference>
<dbReference type="EMBL" id="RDCJ01000101">
    <property type="protein sequence ID" value="RMW45522.1"/>
    <property type="molecule type" value="Genomic_DNA"/>
</dbReference>
<evidence type="ECO:0000313" key="5">
    <source>
        <dbReference type="EMBL" id="RMW45522.1"/>
    </source>
</evidence>
<dbReference type="Proteomes" id="UP000281061">
    <property type="component" value="Unassembled WGS sequence"/>
</dbReference>
<dbReference type="RefSeq" id="WP_056952727.1">
    <property type="nucleotide sequence ID" value="NZ_BJZC01000128.1"/>
</dbReference>
<dbReference type="EMBL" id="RDCL01000052">
    <property type="protein sequence ID" value="RMW54823.1"/>
    <property type="molecule type" value="Genomic_DNA"/>
</dbReference>
<evidence type="ECO:0000313" key="1">
    <source>
        <dbReference type="EMBL" id="MDF2311589.1"/>
    </source>
</evidence>
<proteinExistence type="predicted"/>
<dbReference type="EMBL" id="PVOB01000035">
    <property type="protein sequence ID" value="PRO95830.1"/>
    <property type="molecule type" value="Genomic_DNA"/>
</dbReference>
<dbReference type="Proteomes" id="UP000276249">
    <property type="component" value="Unassembled WGS sequence"/>
</dbReference>
<keyword evidence="7" id="KW-1185">Reference proteome</keyword>
<reference evidence="8 9" key="2">
    <citation type="submission" date="2018-10" db="EMBL/GenBank/DDBJ databases">
        <title>Genome sequences of five Lactobacillus pentosus strains isolated from brines of traditionally fermented spanish-style green table olives and differences between them.</title>
        <authorList>
            <person name="Jimenez Diaz R."/>
        </authorList>
    </citation>
    <scope>NUCLEOTIDE SEQUENCE [LARGE SCALE GENOMIC DNA]</scope>
    <source>
        <strain evidence="5 8">IG10</strain>
        <strain evidence="6 9">IG8</strain>
    </source>
</reference>
<organism evidence="3 10">
    <name type="scientific">Lactiplantibacillus pentosus</name>
    <name type="common">Lactobacillus pentosus</name>
    <dbReference type="NCBI Taxonomy" id="1589"/>
    <lineage>
        <taxon>Bacteria</taxon>
        <taxon>Bacillati</taxon>
        <taxon>Bacillota</taxon>
        <taxon>Bacilli</taxon>
        <taxon>Lactobacillales</taxon>
        <taxon>Lactobacillaceae</taxon>
        <taxon>Lactiplantibacillus</taxon>
    </lineage>
</organism>
<dbReference type="Proteomes" id="UP001267003">
    <property type="component" value="Unassembled WGS sequence"/>
</dbReference>
<evidence type="ECO:0000313" key="4">
    <source>
        <dbReference type="EMBL" id="PRO95830.1"/>
    </source>
</evidence>